<feature type="DNA-binding region" description="H-T-H motif" evidence="3">
    <location>
        <begin position="37"/>
        <end position="56"/>
    </location>
</feature>
<keyword evidence="1" id="KW-0678">Repressor</keyword>
<dbReference type="PRINTS" id="PR00455">
    <property type="entry name" value="HTHTETR"/>
</dbReference>
<dbReference type="SUPFAM" id="SSF46689">
    <property type="entry name" value="Homeodomain-like"/>
    <property type="match status" value="1"/>
</dbReference>
<sequence>MAPLNEDQLSQIRNERKDQIMRAALTVFAENGVKLTKVGMIAKEAGISHGLLYHYFHSKDEVLYQSLKWAMQGTDELFKEIQTLQLSPLGKIKHFTRIAIEEGNSDIFRVIQHITKSSYPIPAQIHELIESSGNSYFKELLPLFIEAQKQGEMIANDPQELLDLYLTVISGIIVEDLPWIQKDTEKKVDLILRMLTVR</sequence>
<evidence type="ECO:0000256" key="3">
    <source>
        <dbReference type="PROSITE-ProRule" id="PRU00335"/>
    </source>
</evidence>
<dbReference type="InterPro" id="IPR009057">
    <property type="entry name" value="Homeodomain-like_sf"/>
</dbReference>
<dbReference type="InterPro" id="IPR050624">
    <property type="entry name" value="HTH-type_Tx_Regulator"/>
</dbReference>
<keyword evidence="2 3" id="KW-0238">DNA-binding</keyword>
<dbReference type="GO" id="GO:0003677">
    <property type="term" value="F:DNA binding"/>
    <property type="evidence" value="ECO:0007669"/>
    <property type="project" value="UniProtKB-UniRule"/>
</dbReference>
<dbReference type="PANTHER" id="PTHR43479:SF11">
    <property type="entry name" value="ACREF_ENVCD OPERON REPRESSOR-RELATED"/>
    <property type="match status" value="1"/>
</dbReference>
<keyword evidence="6" id="KW-1185">Reference proteome</keyword>
<protein>
    <submittedName>
        <fullName evidence="5">TetR/AcrR family transcriptional regulator</fullName>
    </submittedName>
</protein>
<dbReference type="Pfam" id="PF00440">
    <property type="entry name" value="TetR_N"/>
    <property type="match status" value="1"/>
</dbReference>
<dbReference type="Proteomes" id="UP000675284">
    <property type="component" value="Unassembled WGS sequence"/>
</dbReference>
<dbReference type="Gene3D" id="1.10.357.10">
    <property type="entry name" value="Tetracycline Repressor, domain 2"/>
    <property type="match status" value="1"/>
</dbReference>
<dbReference type="InterPro" id="IPR001647">
    <property type="entry name" value="HTH_TetR"/>
</dbReference>
<evidence type="ECO:0000313" key="5">
    <source>
        <dbReference type="EMBL" id="MBR7794973.1"/>
    </source>
</evidence>
<feature type="domain" description="HTH tetR-type" evidence="4">
    <location>
        <begin position="14"/>
        <end position="74"/>
    </location>
</feature>
<dbReference type="PROSITE" id="PS50977">
    <property type="entry name" value="HTH_TETR_2"/>
    <property type="match status" value="1"/>
</dbReference>
<proteinExistence type="predicted"/>
<comment type="caution">
    <text evidence="5">The sequence shown here is derived from an EMBL/GenBank/DDBJ whole genome shotgun (WGS) entry which is preliminary data.</text>
</comment>
<dbReference type="PANTHER" id="PTHR43479">
    <property type="entry name" value="ACREF/ENVCD OPERON REPRESSOR-RELATED"/>
    <property type="match status" value="1"/>
</dbReference>
<gene>
    <name evidence="5" type="ORF">KCX74_02820</name>
</gene>
<evidence type="ECO:0000313" key="6">
    <source>
        <dbReference type="Proteomes" id="UP000675284"/>
    </source>
</evidence>
<dbReference type="AlphaFoldDB" id="A0A941I8Y8"/>
<dbReference type="EMBL" id="JAGSOT010000005">
    <property type="protein sequence ID" value="MBR7794973.1"/>
    <property type="molecule type" value="Genomic_DNA"/>
</dbReference>
<evidence type="ECO:0000256" key="2">
    <source>
        <dbReference type="ARBA" id="ARBA00023125"/>
    </source>
</evidence>
<name>A0A941I8Y8_9BACI</name>
<dbReference type="RefSeq" id="WP_026679557.1">
    <property type="nucleotide sequence ID" value="NZ_BAAACY010000083.1"/>
</dbReference>
<evidence type="ECO:0000259" key="4">
    <source>
        <dbReference type="PROSITE" id="PS50977"/>
    </source>
</evidence>
<organism evidence="5 6">
    <name type="scientific">Virgibacillus salarius</name>
    <dbReference type="NCBI Taxonomy" id="447199"/>
    <lineage>
        <taxon>Bacteria</taxon>
        <taxon>Bacillati</taxon>
        <taxon>Bacillota</taxon>
        <taxon>Bacilli</taxon>
        <taxon>Bacillales</taxon>
        <taxon>Bacillaceae</taxon>
        <taxon>Virgibacillus</taxon>
    </lineage>
</organism>
<reference evidence="5" key="1">
    <citation type="submission" date="2021-04" db="EMBL/GenBank/DDBJ databases">
        <title>Isolation and polyphasic classification of algal microorganism.</title>
        <authorList>
            <person name="Wang S."/>
        </authorList>
    </citation>
    <scope>NUCLEOTIDE SEQUENCE</scope>
    <source>
        <strain evidence="5">720a</strain>
    </source>
</reference>
<accession>A0A941I8Y8</accession>
<evidence type="ECO:0000256" key="1">
    <source>
        <dbReference type="ARBA" id="ARBA00022491"/>
    </source>
</evidence>